<accession>A0A024H5P5</accession>
<sequence>MQGYIFDRRDRHEWMPLESDGAVPDESVAVAVVAGQMKPFGRLSEPKSVVRGCTGAAEPAVMPDRGAEGLVAVRQGKNSAPGLGDAGLFEPQQVPA</sequence>
<protein>
    <submittedName>
        <fullName evidence="1">Uncharacterized domain protein</fullName>
    </submittedName>
</protein>
<name>A0A024H5P5_9MICC</name>
<dbReference type="Proteomes" id="UP000035722">
    <property type="component" value="Unassembled WGS sequence"/>
</dbReference>
<comment type="caution">
    <text evidence="1">The sequence shown here is derived from an EMBL/GenBank/DDBJ whole genome shotgun (WGS) entry which is preliminary data.</text>
</comment>
<evidence type="ECO:0000313" key="2">
    <source>
        <dbReference type="Proteomes" id="UP000035722"/>
    </source>
</evidence>
<dbReference type="EMBL" id="CAQI01000049">
    <property type="protein sequence ID" value="CCQ47333.1"/>
    <property type="molecule type" value="Genomic_DNA"/>
</dbReference>
<organism evidence="1 2">
    <name type="scientific">Pseudarthrobacter siccitolerans</name>
    <dbReference type="NCBI Taxonomy" id="861266"/>
    <lineage>
        <taxon>Bacteria</taxon>
        <taxon>Bacillati</taxon>
        <taxon>Actinomycetota</taxon>
        <taxon>Actinomycetes</taxon>
        <taxon>Micrococcales</taxon>
        <taxon>Micrococcaceae</taxon>
        <taxon>Pseudarthrobacter</taxon>
    </lineage>
</organism>
<evidence type="ECO:0000313" key="1">
    <source>
        <dbReference type="EMBL" id="CCQ47333.1"/>
    </source>
</evidence>
<keyword evidence="2" id="KW-1185">Reference proteome</keyword>
<gene>
    <name evidence="1" type="ORF">ARTSIC4J27_3314</name>
</gene>
<dbReference type="AlphaFoldDB" id="A0A024H5P5"/>
<proteinExistence type="predicted"/>
<reference evidence="2" key="1">
    <citation type="journal article" date="2014" name="Genome Announc.">
        <title>Genome Sequence of Arthrobacter siccitolerans 4J27, a Xeroprotectant-Producing Desiccation-Tolerant Microorganism.</title>
        <authorList>
            <person name="Manzanera M."/>
            <person name="Santa-Cruz-Calvo L."/>
            <person name="Vilchez J.I."/>
            <person name="Garcia-Fontana C."/>
            <person name="Silva-Castro G.A."/>
            <person name="Calvo C."/>
            <person name="Gonzalez-Lopez J."/>
        </authorList>
    </citation>
    <scope>NUCLEOTIDE SEQUENCE [LARGE SCALE GENOMIC DNA]</scope>
    <source>
        <strain evidence="2">4J27</strain>
    </source>
</reference>